<keyword evidence="2" id="KW-1185">Reference proteome</keyword>
<dbReference type="InterPro" id="IPR046713">
    <property type="entry name" value="DUF6786"/>
</dbReference>
<evidence type="ECO:0008006" key="3">
    <source>
        <dbReference type="Google" id="ProtNLM"/>
    </source>
</evidence>
<reference evidence="1 2" key="1">
    <citation type="submission" date="2019-02" db="EMBL/GenBank/DDBJ databases">
        <title>Genomic Encyclopedia of Type Strains, Phase IV (KMG-IV): sequencing the most valuable type-strain genomes for metagenomic binning, comparative biology and taxonomic classification.</title>
        <authorList>
            <person name="Goeker M."/>
        </authorList>
    </citation>
    <scope>NUCLEOTIDE SEQUENCE [LARGE SCALE GENOMIC DNA]</scope>
    <source>
        <strain evidence="1 2">DSM 18116</strain>
    </source>
</reference>
<dbReference type="Pfam" id="PF20583">
    <property type="entry name" value="DUF6786"/>
    <property type="match status" value="1"/>
</dbReference>
<protein>
    <recommendedName>
        <fullName evidence="3">Methane monooxygenase PmoA-like</fullName>
    </recommendedName>
</protein>
<sequence length="395" mass="43376">MIIASCQDSPESSSVHFEKGSFGHDLQFLLQHDSVIVLTSEDEQAQVIVSPKYQAKVFTSTATGANGSSFGWIHYKAFTEAPDPHMNAYGGENRFWLGPEGGPYSLYFAPGTPMTFDNWHTPAPIDSEAWSLTQQSKHAVHLQKEMQLVNYAGTSLSLRADRSITLLEADTISRLLGLIPDTSVKAVGYRTDNAITNTGTNAWNEKTGMPCIWMLDMFNPSEQAVILIPYDSNAVKAGEKIANTGYFGEIDPARIKYHKGVVCFRADGKSRGKMGIVPGKAKPLAGSYDATKKILTITFFDLDRNGKYLNQEWKTNVLPFSGDAVNAYNDGPLADGSQMGPFYEIESVSPAALLQPGEKIDHQHTVLHLTGPEQYLDAIVKKLFGLSIQEIPSFQ</sequence>
<dbReference type="Proteomes" id="UP000293874">
    <property type="component" value="Unassembled WGS sequence"/>
</dbReference>
<comment type="caution">
    <text evidence="1">The sequence shown here is derived from an EMBL/GenBank/DDBJ whole genome shotgun (WGS) entry which is preliminary data.</text>
</comment>
<dbReference type="RefSeq" id="WP_225980062.1">
    <property type="nucleotide sequence ID" value="NZ_CP042431.1"/>
</dbReference>
<organism evidence="1 2">
    <name type="scientific">Pseudobacter ginsenosidimutans</name>
    <dbReference type="NCBI Taxonomy" id="661488"/>
    <lineage>
        <taxon>Bacteria</taxon>
        <taxon>Pseudomonadati</taxon>
        <taxon>Bacteroidota</taxon>
        <taxon>Chitinophagia</taxon>
        <taxon>Chitinophagales</taxon>
        <taxon>Chitinophagaceae</taxon>
        <taxon>Pseudobacter</taxon>
    </lineage>
</organism>
<evidence type="ECO:0000313" key="2">
    <source>
        <dbReference type="Proteomes" id="UP000293874"/>
    </source>
</evidence>
<proteinExistence type="predicted"/>
<dbReference type="AlphaFoldDB" id="A0A4Q7M780"/>
<name>A0A4Q7M780_9BACT</name>
<dbReference type="EMBL" id="SGXA01000007">
    <property type="protein sequence ID" value="RZS63905.1"/>
    <property type="molecule type" value="Genomic_DNA"/>
</dbReference>
<gene>
    <name evidence="1" type="ORF">EV199_6003</name>
</gene>
<accession>A0A4Q7M780</accession>
<evidence type="ECO:0000313" key="1">
    <source>
        <dbReference type="EMBL" id="RZS63905.1"/>
    </source>
</evidence>